<reference evidence="4" key="1">
    <citation type="journal article" date="2011" name="Proc. Natl. Acad. Sci. U.S.A.">
        <title>Obligate biotrophy features unraveled by the genomic analysis of rust fungi.</title>
        <authorList>
            <person name="Duplessis S."/>
            <person name="Cuomo C.A."/>
            <person name="Lin Y.-C."/>
            <person name="Aerts A."/>
            <person name="Tisserant E."/>
            <person name="Veneault-Fourrey C."/>
            <person name="Joly D.L."/>
            <person name="Hacquard S."/>
            <person name="Amselem J."/>
            <person name="Cantarel B.L."/>
            <person name="Chiu R."/>
            <person name="Coutinho P.M."/>
            <person name="Feau N."/>
            <person name="Field M."/>
            <person name="Frey P."/>
            <person name="Gelhaye E."/>
            <person name="Goldberg J."/>
            <person name="Grabherr M.G."/>
            <person name="Kodira C.D."/>
            <person name="Kohler A."/>
            <person name="Kuees U."/>
            <person name="Lindquist E.A."/>
            <person name="Lucas S.M."/>
            <person name="Mago R."/>
            <person name="Mauceli E."/>
            <person name="Morin E."/>
            <person name="Murat C."/>
            <person name="Pangilinan J.L."/>
            <person name="Park R."/>
            <person name="Pearson M."/>
            <person name="Quesneville H."/>
            <person name="Rouhier N."/>
            <person name="Sakthikumar S."/>
            <person name="Salamov A.A."/>
            <person name="Schmutz J."/>
            <person name="Selles B."/>
            <person name="Shapiro H."/>
            <person name="Tanguay P."/>
            <person name="Tuskan G.A."/>
            <person name="Henrissat B."/>
            <person name="Van de Peer Y."/>
            <person name="Rouze P."/>
            <person name="Ellis J.G."/>
            <person name="Dodds P.N."/>
            <person name="Schein J.E."/>
            <person name="Zhong S."/>
            <person name="Hamelin R.C."/>
            <person name="Grigoriev I.V."/>
            <person name="Szabo L.J."/>
            <person name="Martin F."/>
        </authorList>
    </citation>
    <scope>NUCLEOTIDE SEQUENCE [LARGE SCALE GENOMIC DNA]</scope>
    <source>
        <strain evidence="4">98AG31 / pathotype 3-4-7</strain>
    </source>
</reference>
<gene>
    <name evidence="3" type="ORF">MELLADRAFT_60021</name>
</gene>
<name>F4R9P2_MELLP</name>
<dbReference type="STRING" id="747676.F4R9P2"/>
<evidence type="ECO:0000256" key="2">
    <source>
        <dbReference type="SAM" id="Phobius"/>
    </source>
</evidence>
<dbReference type="InParanoid" id="F4R9P2"/>
<evidence type="ECO:0000313" key="3">
    <source>
        <dbReference type="EMBL" id="EGG11014.1"/>
    </source>
</evidence>
<keyword evidence="2" id="KW-1133">Transmembrane helix</keyword>
<organism evidence="4">
    <name type="scientific">Melampsora larici-populina (strain 98AG31 / pathotype 3-4-7)</name>
    <name type="common">Poplar leaf rust fungus</name>
    <dbReference type="NCBI Taxonomy" id="747676"/>
    <lineage>
        <taxon>Eukaryota</taxon>
        <taxon>Fungi</taxon>
        <taxon>Dikarya</taxon>
        <taxon>Basidiomycota</taxon>
        <taxon>Pucciniomycotina</taxon>
        <taxon>Pucciniomycetes</taxon>
        <taxon>Pucciniales</taxon>
        <taxon>Melampsoraceae</taxon>
        <taxon>Melampsora</taxon>
    </lineage>
</organism>
<dbReference type="AlphaFoldDB" id="F4R9P2"/>
<feature type="region of interest" description="Disordered" evidence="1">
    <location>
        <begin position="352"/>
        <end position="371"/>
    </location>
</feature>
<proteinExistence type="predicted"/>
<evidence type="ECO:0000313" key="4">
    <source>
        <dbReference type="Proteomes" id="UP000001072"/>
    </source>
</evidence>
<evidence type="ECO:0008006" key="5">
    <source>
        <dbReference type="Google" id="ProtNLM"/>
    </source>
</evidence>
<dbReference type="Proteomes" id="UP000001072">
    <property type="component" value="Unassembled WGS sequence"/>
</dbReference>
<dbReference type="RefSeq" id="XP_007405616.1">
    <property type="nucleotide sequence ID" value="XM_007405554.1"/>
</dbReference>
<feature type="transmembrane region" description="Helical" evidence="2">
    <location>
        <begin position="289"/>
        <end position="311"/>
    </location>
</feature>
<accession>F4R9P2</accession>
<dbReference type="Gene3D" id="1.10.167.10">
    <property type="entry name" value="Regulator of G-protein Signalling 4, domain 2"/>
    <property type="match status" value="1"/>
</dbReference>
<keyword evidence="2" id="KW-0812">Transmembrane</keyword>
<dbReference type="SUPFAM" id="SSF48097">
    <property type="entry name" value="Regulator of G-protein signaling, RGS"/>
    <property type="match status" value="1"/>
</dbReference>
<dbReference type="HOGENOM" id="CLU_594571_0_0_1"/>
<dbReference type="KEGG" id="mlr:MELLADRAFT_60021"/>
<dbReference type="InterPro" id="IPR036305">
    <property type="entry name" value="RGS_sf"/>
</dbReference>
<dbReference type="PANTHER" id="PTHR39466">
    <property type="entry name" value="RGS DOMAIN-CONTAINING PROTEIN"/>
    <property type="match status" value="1"/>
</dbReference>
<keyword evidence="4" id="KW-1185">Reference proteome</keyword>
<keyword evidence="2" id="KW-0472">Membrane</keyword>
<dbReference type="GeneID" id="18929473"/>
<dbReference type="eggNOG" id="ENOG502S60R">
    <property type="taxonomic scope" value="Eukaryota"/>
</dbReference>
<feature type="transmembrane region" description="Helical" evidence="2">
    <location>
        <begin position="252"/>
        <end position="277"/>
    </location>
</feature>
<dbReference type="VEuPathDB" id="FungiDB:MELLADRAFT_60021"/>
<dbReference type="EMBL" id="GL883093">
    <property type="protein sequence ID" value="EGG11014.1"/>
    <property type="molecule type" value="Genomic_DNA"/>
</dbReference>
<evidence type="ECO:0000256" key="1">
    <source>
        <dbReference type="SAM" id="MobiDB-lite"/>
    </source>
</evidence>
<protein>
    <recommendedName>
        <fullName evidence="5">RGS domain-containing protein</fullName>
    </recommendedName>
</protein>
<sequence>MFFKNSPSIFPEDRKLQPKRETLKFSSLLSLPNRIIKPPVVPKASSSADAPKKEKRKFEFGKVRTWSRCSMTEVKLNDILFGLHTPPLTLGEFEDYLLHVEHTPENLYFYFWLRDYTTRYHQWGAGRSKPDVNNSMRLTLAEKREAYNQLSQQEASSEIAKNGLPVELNESLEMAISTFLYGQPAKRHRSPSSIELELNLPADVKDRIKLESTLSGHPSIFDLVEKEVMNMLEESMKRWLVLSSGNADRLRVWFAIALGTMCVIIAITGALLLNYLTSSPRLRLVTTPLFWLGIITLTCGLHRTCPVIFLFGSYRQIHAWEAVRQPEDSPLPASSGTHINLHNAITLPNATHAKPQNWPRKNQSYQPPPATTDPKNLLTAWDSVLSDDPNILKPALLSSQPSTPTLDNPLLSRLNKFFIPSKDLKATPIFGPVTRVFSPLVMRAQRRYVFTAVAWATLFTTVWIPFWLLIPSPFQRHD</sequence>
<dbReference type="PANTHER" id="PTHR39466:SF1">
    <property type="entry name" value="RGS DOMAIN-CONTAINING PROTEIN"/>
    <property type="match status" value="1"/>
</dbReference>
<dbReference type="OrthoDB" id="3232309at2759"/>
<feature type="transmembrane region" description="Helical" evidence="2">
    <location>
        <begin position="448"/>
        <end position="470"/>
    </location>
</feature>
<dbReference type="InterPro" id="IPR044926">
    <property type="entry name" value="RGS_subdomain_2"/>
</dbReference>